<gene>
    <name evidence="1" type="ORF">WJX72_009640</name>
</gene>
<evidence type="ECO:0000313" key="1">
    <source>
        <dbReference type="EMBL" id="KAK9813134.1"/>
    </source>
</evidence>
<dbReference type="Proteomes" id="UP001489004">
    <property type="component" value="Unassembled WGS sequence"/>
</dbReference>
<dbReference type="PANTHER" id="PTHR33129:SF1">
    <property type="entry name" value="ATP-BINDING PROTEIN"/>
    <property type="match status" value="1"/>
</dbReference>
<protein>
    <submittedName>
        <fullName evidence="1">Uncharacterized protein</fullName>
    </submittedName>
</protein>
<organism evidence="1 2">
    <name type="scientific">[Myrmecia] bisecta</name>
    <dbReference type="NCBI Taxonomy" id="41462"/>
    <lineage>
        <taxon>Eukaryota</taxon>
        <taxon>Viridiplantae</taxon>
        <taxon>Chlorophyta</taxon>
        <taxon>core chlorophytes</taxon>
        <taxon>Trebouxiophyceae</taxon>
        <taxon>Trebouxiales</taxon>
        <taxon>Trebouxiaceae</taxon>
        <taxon>Myrmecia</taxon>
    </lineage>
</organism>
<proteinExistence type="predicted"/>
<evidence type="ECO:0000313" key="2">
    <source>
        <dbReference type="Proteomes" id="UP001489004"/>
    </source>
</evidence>
<dbReference type="PANTHER" id="PTHR33129">
    <property type="entry name" value="PROTEIN KINASE DOMAIN-CONTAINING PROTEIN-RELATED"/>
    <property type="match status" value="1"/>
</dbReference>
<dbReference type="AlphaFoldDB" id="A0AAW1PZ49"/>
<comment type="caution">
    <text evidence="1">The sequence shown here is derived from an EMBL/GenBank/DDBJ whole genome shotgun (WGS) entry which is preliminary data.</text>
</comment>
<keyword evidence="2" id="KW-1185">Reference proteome</keyword>
<name>A0AAW1PZ49_9CHLO</name>
<reference evidence="1 2" key="1">
    <citation type="journal article" date="2024" name="Nat. Commun.">
        <title>Phylogenomics reveals the evolutionary origins of lichenization in chlorophyte algae.</title>
        <authorList>
            <person name="Puginier C."/>
            <person name="Libourel C."/>
            <person name="Otte J."/>
            <person name="Skaloud P."/>
            <person name="Haon M."/>
            <person name="Grisel S."/>
            <person name="Petersen M."/>
            <person name="Berrin J.G."/>
            <person name="Delaux P.M."/>
            <person name="Dal Grande F."/>
            <person name="Keller J."/>
        </authorList>
    </citation>
    <scope>NUCLEOTIDE SEQUENCE [LARGE SCALE GENOMIC DNA]</scope>
    <source>
        <strain evidence="1 2">SAG 2043</strain>
    </source>
</reference>
<accession>A0AAW1PZ49</accession>
<dbReference type="InterPro" id="IPR052980">
    <property type="entry name" value="Crinkler_effector"/>
</dbReference>
<sequence>MRCPTVVLTSPGKGGIRDLRKFPGRKRFWMYTWNRDELEMCREQLPQYSTLPVDLLQKLYQVCGGVARSVFQPALSDYDLSHAERDVNDAIAKLKASDVADVVANVCDAGAE</sequence>
<dbReference type="EMBL" id="JALJOR010000008">
    <property type="protein sequence ID" value="KAK9813134.1"/>
    <property type="molecule type" value="Genomic_DNA"/>
</dbReference>